<dbReference type="PANTHER" id="PTHR36837:SF4">
    <property type="entry name" value="BLR0908 PROTEIN"/>
    <property type="match status" value="1"/>
</dbReference>
<dbReference type="EC" id="3.1.1.75" evidence="3"/>
<feature type="region of interest" description="Disordered" evidence="1">
    <location>
        <begin position="434"/>
        <end position="527"/>
    </location>
</feature>
<proteinExistence type="predicted"/>
<gene>
    <name evidence="3" type="ORF">GGD89_001000</name>
</gene>
<dbReference type="InterPro" id="IPR029058">
    <property type="entry name" value="AB_hydrolase_fold"/>
</dbReference>
<dbReference type="InterPro" id="IPR010915">
    <property type="entry name" value="PHB_depoly_PhaZ"/>
</dbReference>
<dbReference type="Pfam" id="PF06850">
    <property type="entry name" value="PHB_depo_C"/>
    <property type="match status" value="1"/>
</dbReference>
<accession>A0A7W6W9E9</accession>
<dbReference type="Proteomes" id="UP000554286">
    <property type="component" value="Unassembled WGS sequence"/>
</dbReference>
<keyword evidence="3" id="KW-0378">Hydrolase</keyword>
<feature type="compositionally biased region" description="Basic and acidic residues" evidence="1">
    <location>
        <begin position="472"/>
        <end position="482"/>
    </location>
</feature>
<evidence type="ECO:0000256" key="1">
    <source>
        <dbReference type="SAM" id="MobiDB-lite"/>
    </source>
</evidence>
<organism evidence="3 4">
    <name type="scientific">Roseospira visakhapatnamensis</name>
    <dbReference type="NCBI Taxonomy" id="390880"/>
    <lineage>
        <taxon>Bacteria</taxon>
        <taxon>Pseudomonadati</taxon>
        <taxon>Pseudomonadota</taxon>
        <taxon>Alphaproteobacteria</taxon>
        <taxon>Rhodospirillales</taxon>
        <taxon>Rhodospirillaceae</taxon>
        <taxon>Roseospira</taxon>
    </lineage>
</organism>
<keyword evidence="4" id="KW-1185">Reference proteome</keyword>
<reference evidence="3 4" key="1">
    <citation type="submission" date="2020-08" db="EMBL/GenBank/DDBJ databases">
        <title>Genome sequencing of Purple Non-Sulfur Bacteria from various extreme environments.</title>
        <authorList>
            <person name="Mayer M."/>
        </authorList>
    </citation>
    <scope>NUCLEOTIDE SEQUENCE [LARGE SCALE GENOMIC DNA]</scope>
    <source>
        <strain evidence="3 4">JA131</strain>
    </source>
</reference>
<evidence type="ECO:0000313" key="4">
    <source>
        <dbReference type="Proteomes" id="UP000554286"/>
    </source>
</evidence>
<dbReference type="GO" id="GO:0050526">
    <property type="term" value="F:poly(3-hydroxybutyrate) depolymerase activity"/>
    <property type="evidence" value="ECO:0007669"/>
    <property type="project" value="UniProtKB-EC"/>
</dbReference>
<feature type="domain" description="PHB de-polymerase C-terminal" evidence="2">
    <location>
        <begin position="205"/>
        <end position="405"/>
    </location>
</feature>
<dbReference type="NCBIfam" id="TIGR01849">
    <property type="entry name" value="PHB_depoly_PhaZ"/>
    <property type="match status" value="1"/>
</dbReference>
<name>A0A7W6W9E9_9PROT</name>
<dbReference type="SUPFAM" id="SSF53474">
    <property type="entry name" value="alpha/beta-Hydrolases"/>
    <property type="match status" value="1"/>
</dbReference>
<dbReference type="EMBL" id="JACIGK010000005">
    <property type="protein sequence ID" value="MBB4265382.1"/>
    <property type="molecule type" value="Genomic_DNA"/>
</dbReference>
<dbReference type="AlphaFoldDB" id="A0A7W6W9E9"/>
<dbReference type="Gene3D" id="3.40.50.1820">
    <property type="entry name" value="alpha/beta hydrolase"/>
    <property type="match status" value="1"/>
</dbReference>
<comment type="caution">
    <text evidence="3">The sequence shown here is derived from an EMBL/GenBank/DDBJ whole genome shotgun (WGS) entry which is preliminary data.</text>
</comment>
<feature type="compositionally biased region" description="Low complexity" evidence="1">
    <location>
        <begin position="483"/>
        <end position="500"/>
    </location>
</feature>
<dbReference type="InterPro" id="IPR051321">
    <property type="entry name" value="PHA/PHB_synthase"/>
</dbReference>
<protein>
    <submittedName>
        <fullName evidence="3">Poly(3-hydroxybutyrate) depolymerase</fullName>
        <ecNumber evidence="3">3.1.1.75</ecNumber>
    </submittedName>
</protein>
<dbReference type="PANTHER" id="PTHR36837">
    <property type="entry name" value="POLY(3-HYDROXYALKANOATE) POLYMERASE SUBUNIT PHAC"/>
    <property type="match status" value="1"/>
</dbReference>
<evidence type="ECO:0000259" key="2">
    <source>
        <dbReference type="Pfam" id="PF06850"/>
    </source>
</evidence>
<sequence length="527" mass="58387">MLYHLHELNQNAMLPMRWMAQAVNMMATHPMMPASHTGLGRTVAAGTDVFERMTRRYPKPAFGLDETVVDGRLVPVVERELVSRPFGSLIHFERQLHEPRNDPKILVVAALSGHYATLMRGTVQALLPEHDVYITDWHNARDIPLWVGDFTMTDYVDHVTEYLRLLGPDCAVLAVCQPGVPVLAAASLMAEDDDPARPHSMILMGSPIDTRVSPTAVNQYAESKDMDWFRKKVIQTVPAPYMGMGRQVYPGFLQLSGFMAMNMDRHMDAYKEYFNHLVEGDGDSAASHRAFYDEYLAVLDLTASFYLETLEVVFKEHHLPEGRMMIGDRLVKPSAITDIALFTVEGEKDDITGLGQTEASHDLVSSLPAELQGHMVCPGVGHYGIFNGRRWREMILPRVSAFIHEQRVRKGFAGPMETCNLDATLAVDDRIIRTGSEEEERVDEPRPGAARPRTRAAKPATPRRPVPVAEPATRETKKEVEPAVRVAAGAAGDAVAAPTALPGRSTPRRQSGARAVRRPSSVDPSSA</sequence>
<evidence type="ECO:0000313" key="3">
    <source>
        <dbReference type="EMBL" id="MBB4265382.1"/>
    </source>
</evidence>
<dbReference type="RefSeq" id="WP_184042999.1">
    <property type="nucleotide sequence ID" value="NZ_JACIGK010000005.1"/>
</dbReference>
<dbReference type="InterPro" id="IPR009656">
    <property type="entry name" value="PHB_depo_C"/>
</dbReference>